<gene>
    <name evidence="2" type="ORF">TCEB3V08_LOCUS3361</name>
</gene>
<evidence type="ECO:0000313" key="2">
    <source>
        <dbReference type="EMBL" id="CAD7395871.1"/>
    </source>
</evidence>
<reference evidence="2" key="1">
    <citation type="submission" date="2020-11" db="EMBL/GenBank/DDBJ databases">
        <authorList>
            <person name="Tran Van P."/>
        </authorList>
    </citation>
    <scope>NUCLEOTIDE SEQUENCE</scope>
</reference>
<accession>A0A7R9GTR9</accession>
<feature type="compositionally biased region" description="Basic and acidic residues" evidence="1">
    <location>
        <begin position="81"/>
        <end position="91"/>
    </location>
</feature>
<organism evidence="2">
    <name type="scientific">Timema cristinae</name>
    <name type="common">Walking stick</name>
    <dbReference type="NCBI Taxonomy" id="61476"/>
    <lineage>
        <taxon>Eukaryota</taxon>
        <taxon>Metazoa</taxon>
        <taxon>Ecdysozoa</taxon>
        <taxon>Arthropoda</taxon>
        <taxon>Hexapoda</taxon>
        <taxon>Insecta</taxon>
        <taxon>Pterygota</taxon>
        <taxon>Neoptera</taxon>
        <taxon>Polyneoptera</taxon>
        <taxon>Phasmatodea</taxon>
        <taxon>Timematodea</taxon>
        <taxon>Timematoidea</taxon>
        <taxon>Timematidae</taxon>
        <taxon>Timema</taxon>
    </lineage>
</organism>
<feature type="region of interest" description="Disordered" evidence="1">
    <location>
        <begin position="81"/>
        <end position="115"/>
    </location>
</feature>
<protein>
    <submittedName>
        <fullName evidence="2">Uncharacterized protein</fullName>
    </submittedName>
</protein>
<name>A0A7R9GTR9_TIMCR</name>
<feature type="compositionally biased region" description="Polar residues" evidence="1">
    <location>
        <begin position="92"/>
        <end position="103"/>
    </location>
</feature>
<dbReference type="EMBL" id="OC317282">
    <property type="protein sequence ID" value="CAD7395871.1"/>
    <property type="molecule type" value="Genomic_DNA"/>
</dbReference>
<evidence type="ECO:0000256" key="1">
    <source>
        <dbReference type="SAM" id="MobiDB-lite"/>
    </source>
</evidence>
<proteinExistence type="predicted"/>
<dbReference type="AlphaFoldDB" id="A0A7R9GTR9"/>
<sequence length="115" mass="12453">MSYVSYAEDVEVVTWTPAECIELANALIVLSSTAEDGEIKARILVGTASYYPFGLYALSTNYANGLGIGKVKSEEVNPHLRGGRMENHIEKTTPSSPDRNSNLDLPVLGGRAQHD</sequence>